<dbReference type="InterPro" id="IPR051162">
    <property type="entry name" value="T4SS_component"/>
</dbReference>
<evidence type="ECO:0000259" key="2">
    <source>
        <dbReference type="Pfam" id="PF05872"/>
    </source>
</evidence>
<name>A0A8J6N5V8_9BACT</name>
<dbReference type="InterPro" id="IPR002789">
    <property type="entry name" value="HerA_central"/>
</dbReference>
<evidence type="ECO:0000259" key="1">
    <source>
        <dbReference type="Pfam" id="PF01935"/>
    </source>
</evidence>
<dbReference type="PANTHER" id="PTHR30121">
    <property type="entry name" value="UNCHARACTERIZED PROTEIN YJGR-RELATED"/>
    <property type="match status" value="1"/>
</dbReference>
<keyword evidence="3" id="KW-0067">ATP-binding</keyword>
<reference evidence="3 4" key="1">
    <citation type="submission" date="2020-08" db="EMBL/GenBank/DDBJ databases">
        <title>Bridging the membrane lipid divide: bacteria of the FCB group superphylum have the potential to synthesize archaeal ether lipids.</title>
        <authorList>
            <person name="Villanueva L."/>
            <person name="Von Meijenfeldt F.A.B."/>
            <person name="Westbye A.B."/>
            <person name="Yadav S."/>
            <person name="Hopmans E.C."/>
            <person name="Dutilh B.E."/>
            <person name="Sinninghe Damste J.S."/>
        </authorList>
    </citation>
    <scope>NUCLEOTIDE SEQUENCE [LARGE SCALE GENOMIC DNA]</scope>
    <source>
        <strain evidence="3">NIOZ-UU82</strain>
    </source>
</reference>
<feature type="domain" description="Helicase HerA central" evidence="1">
    <location>
        <begin position="151"/>
        <end position="309"/>
    </location>
</feature>
<dbReference type="PANTHER" id="PTHR30121:SF6">
    <property type="entry name" value="SLR6007 PROTEIN"/>
    <property type="match status" value="1"/>
</dbReference>
<dbReference type="Proteomes" id="UP000603545">
    <property type="component" value="Unassembled WGS sequence"/>
</dbReference>
<evidence type="ECO:0000313" key="4">
    <source>
        <dbReference type="Proteomes" id="UP000603545"/>
    </source>
</evidence>
<keyword evidence="3" id="KW-0547">Nucleotide-binding</keyword>
<dbReference type="AlphaFoldDB" id="A0A8J6N5V8"/>
<evidence type="ECO:0000313" key="3">
    <source>
        <dbReference type="EMBL" id="MBC8200014.1"/>
    </source>
</evidence>
<dbReference type="Gene3D" id="3.40.50.300">
    <property type="entry name" value="P-loop containing nucleotide triphosphate hydrolases"/>
    <property type="match status" value="1"/>
</dbReference>
<sequence>MSWIVIGEESGLIKLVSKSGEDGLLPKGAYLTIEKESTKFILRVDKSLQSEPYAPSPMIIDMDLSGLIQDQKCQNVIHAFRVRDISNRTDGKIDFIPPQSIARRSNQEEINEAMGTSDKEGAIVFVATVHAGHNQLLVDDGGSFITTHLPKDMFYHQMLICGKTGSGKTVATKYLAQYFVEELEGAVLAINVKDVDFLRMNRSSNTINTKTLKEWQILDKKPHGIENYVVYYPANTDVNAYRDIDNEYFKAVTLSVHDIEPEALTGLLQGITDVGAQNLPDIFRYWQSRVKTNENSFHDFLQYFIDVGESEGRIFQTLNIRGDISSIPLHPATYNNVQRTLVMATNYFDNEDAILIDASDILEKGKMSIINVGNKGLQFGSIMLRHLLHKIVETKSIGESNVPILIIIDEVHNFYNSNASQDALGDLDTICRQGRSQEIGVIFSSQNPTDIPRGLESVINSKIFFRSDASMSKIHAVRISSDELESLKKGFAIGTIHDLPQLKILKFPLAYAGVFE</sequence>
<dbReference type="Pfam" id="PF05872">
    <property type="entry name" value="HerA_C"/>
    <property type="match status" value="1"/>
</dbReference>
<feature type="domain" description="Helicase HerA-like C-terminal" evidence="2">
    <location>
        <begin position="387"/>
        <end position="455"/>
    </location>
</feature>
<dbReference type="Pfam" id="PF01935">
    <property type="entry name" value="DUF87"/>
    <property type="match status" value="1"/>
</dbReference>
<protein>
    <submittedName>
        <fullName evidence="3">ATP-binding protein</fullName>
    </submittedName>
</protein>
<comment type="caution">
    <text evidence="3">The sequence shown here is derived from an EMBL/GenBank/DDBJ whole genome shotgun (WGS) entry which is preliminary data.</text>
</comment>
<dbReference type="SUPFAM" id="SSF52540">
    <property type="entry name" value="P-loop containing nucleoside triphosphate hydrolases"/>
    <property type="match status" value="1"/>
</dbReference>
<proteinExistence type="predicted"/>
<organism evidence="3 4">
    <name type="scientific">Candidatus Desulfaltia bathyphila</name>
    <dbReference type="NCBI Taxonomy" id="2841697"/>
    <lineage>
        <taxon>Bacteria</taxon>
        <taxon>Pseudomonadati</taxon>
        <taxon>Thermodesulfobacteriota</taxon>
        <taxon>Desulfobacteria</taxon>
        <taxon>Desulfobacterales</taxon>
        <taxon>Desulfobacterales incertae sedis</taxon>
        <taxon>Candidatus Desulfaltia</taxon>
    </lineage>
</organism>
<accession>A0A8J6N5V8</accession>
<dbReference type="InterPro" id="IPR027417">
    <property type="entry name" value="P-loop_NTPase"/>
</dbReference>
<gene>
    <name evidence="3" type="ORF">H8E80_08230</name>
</gene>
<dbReference type="EMBL" id="JACNLL010000073">
    <property type="protein sequence ID" value="MBC8200014.1"/>
    <property type="molecule type" value="Genomic_DNA"/>
</dbReference>
<dbReference type="GO" id="GO:0005524">
    <property type="term" value="F:ATP binding"/>
    <property type="evidence" value="ECO:0007669"/>
    <property type="project" value="UniProtKB-KW"/>
</dbReference>
<dbReference type="InterPro" id="IPR033186">
    <property type="entry name" value="HerA_C"/>
</dbReference>